<proteinExistence type="inferred from homology"/>
<evidence type="ECO:0000256" key="1">
    <source>
        <dbReference type="ARBA" id="ARBA00004123"/>
    </source>
</evidence>
<feature type="region of interest" description="Disordered" evidence="6">
    <location>
        <begin position="152"/>
        <end position="177"/>
    </location>
</feature>
<name>A0AAE0BY16_9CHLO</name>
<comment type="similarity">
    <text evidence="3">Belongs to the Integrator subunit 8 family.</text>
</comment>
<organism evidence="8 9">
    <name type="scientific">Cymbomonas tetramitiformis</name>
    <dbReference type="NCBI Taxonomy" id="36881"/>
    <lineage>
        <taxon>Eukaryota</taxon>
        <taxon>Viridiplantae</taxon>
        <taxon>Chlorophyta</taxon>
        <taxon>Pyramimonadophyceae</taxon>
        <taxon>Pyramimonadales</taxon>
        <taxon>Pyramimonadaceae</taxon>
        <taxon>Cymbomonas</taxon>
    </lineage>
</organism>
<protein>
    <recommendedName>
        <fullName evidence="7">INTS8 TPR repeats domain-containing protein</fullName>
    </recommendedName>
</protein>
<evidence type="ECO:0000256" key="6">
    <source>
        <dbReference type="SAM" id="MobiDB-lite"/>
    </source>
</evidence>
<dbReference type="GO" id="GO:0005694">
    <property type="term" value="C:chromosome"/>
    <property type="evidence" value="ECO:0007669"/>
    <property type="project" value="UniProtKB-SubCell"/>
</dbReference>
<feature type="domain" description="INTS8 TPR repeats" evidence="7">
    <location>
        <begin position="808"/>
        <end position="996"/>
    </location>
</feature>
<dbReference type="Pfam" id="PF25756">
    <property type="entry name" value="TPR_INTS8"/>
    <property type="match status" value="1"/>
</dbReference>
<dbReference type="GO" id="GO:0032039">
    <property type="term" value="C:integrator complex"/>
    <property type="evidence" value="ECO:0007669"/>
    <property type="project" value="TreeGrafter"/>
</dbReference>
<reference evidence="8 9" key="1">
    <citation type="journal article" date="2015" name="Genome Biol. Evol.">
        <title>Comparative Genomics of a Bacterivorous Green Alga Reveals Evolutionary Causalities and Consequences of Phago-Mixotrophic Mode of Nutrition.</title>
        <authorList>
            <person name="Burns J.A."/>
            <person name="Paasch A."/>
            <person name="Narechania A."/>
            <person name="Kim E."/>
        </authorList>
    </citation>
    <scope>NUCLEOTIDE SEQUENCE [LARGE SCALE GENOMIC DNA]</scope>
    <source>
        <strain evidence="8 9">PLY_AMNH</strain>
    </source>
</reference>
<feature type="region of interest" description="Disordered" evidence="6">
    <location>
        <begin position="786"/>
        <end position="807"/>
    </location>
</feature>
<keyword evidence="9" id="KW-1185">Reference proteome</keyword>
<comment type="subcellular location">
    <subcellularLocation>
        <location evidence="2">Chromosome</location>
    </subcellularLocation>
    <subcellularLocation>
        <location evidence="1">Nucleus</location>
    </subcellularLocation>
</comment>
<gene>
    <name evidence="8" type="ORF">CYMTET_46401</name>
</gene>
<keyword evidence="5" id="KW-0539">Nucleus</keyword>
<comment type="caution">
    <text evidence="8">The sequence shown here is derived from an EMBL/GenBank/DDBJ whole genome shotgun (WGS) entry which is preliminary data.</text>
</comment>
<accession>A0AAE0BY16</accession>
<evidence type="ECO:0000256" key="4">
    <source>
        <dbReference type="ARBA" id="ARBA00022454"/>
    </source>
</evidence>
<dbReference type="EMBL" id="LGRX02032470">
    <property type="protein sequence ID" value="KAK3243975.1"/>
    <property type="molecule type" value="Genomic_DNA"/>
</dbReference>
<feature type="compositionally biased region" description="Basic and acidic residues" evidence="6">
    <location>
        <begin position="786"/>
        <end position="800"/>
    </location>
</feature>
<dbReference type="AlphaFoldDB" id="A0AAE0BY16"/>
<dbReference type="PANTHER" id="PTHR13350">
    <property type="entry name" value="INTEGRATOR COMPLEX SUBUNIT 8"/>
    <property type="match status" value="1"/>
</dbReference>
<feature type="region of interest" description="Disordered" evidence="6">
    <location>
        <begin position="577"/>
        <end position="597"/>
    </location>
</feature>
<dbReference type="GO" id="GO:0034472">
    <property type="term" value="P:snRNA 3'-end processing"/>
    <property type="evidence" value="ECO:0007669"/>
    <property type="project" value="InterPro"/>
</dbReference>
<feature type="region of interest" description="Disordered" evidence="6">
    <location>
        <begin position="512"/>
        <end position="562"/>
    </location>
</feature>
<sequence>MKETMDDEIEAVAWFDFALRPGLLEEHLTALRSGASTRPSALELVTVFLDQALTSKGGGTLLDPALPILGEGSAVESTELSRRARRLLEMAALAAPAAALINLKQVEEKLPPRQQRAMLLAGLHFGDPASRWRFEIDLQRWRLRCAQPRPARGGGSGALHAHSPLGSAGALAEERPEQLKEPSGFLQRLLSGHAATKDPVPDAGQLKTSLRRAICCDVAEFLFGQGDVATALKYFEDAQLLVCHAGDGDEDAAPCKERSAGFLVACKLMVEAAPQMGSPDPQHHSKPSCELLRECEEACATGKFSRGLLECEVARQAGDYSALLRILLEDNRERQLPPSFRNAVEGSLAELGNPVALGCVAAANVIGELLQHEGARPQQALRLLPHLQPEAGRPTEHSEQVLQFFLDEAAALIRPQPGVPDEEQERRSASVRVAVAGLSGAIGTHAVRQEAARRGLLDLEPGEAASDVALEKSPAAPVPVTSEEMLRRLGLLKSTNCQLALWLSEQEAAEFAEGDASVEPSGTRPPDGDQGPRKRKRSDDACASGEDDEEMQASHEALGSVPSTGWGALVEVLRRGKLGKGPEVGPRGGGRGGEGHPQLLARALGKLLEQVHGHGRCWEAAHSPHRLGAELLALTAESGAALPAPRALMKLAGLLTQLVEIAREMGLAGEAGASGDAGDAGEEEGASDRMFKAIHLEALLKTLLSTLTESALRAAPAVDPGARGVQNGVNGSVACRSFRLLFQHLQCSQCVKVGAACLAGWLGRCGEHTVRLQSYLPLASSMAGDRASKLKKEEDTDAEHQGGAQSSAAVRGVLRSAMQQLMTISGDDPRPEWGLALGELCELDGDYAMALQYYLQTAAINSNCFTIRASCLPTDTFGKELVRRLLAVAVKLHLVLPAAVLCQCLSPGPEYAVAYQILQSQPPAKLDAAFLEFIWEVPLLELLTHLYATARSPSKVAYLTQLMQRPNFSVHNPPAARAAAVAALQQRFLQKLAAKFLPDN</sequence>
<evidence type="ECO:0000256" key="2">
    <source>
        <dbReference type="ARBA" id="ARBA00004286"/>
    </source>
</evidence>
<feature type="compositionally biased region" description="Basic and acidic residues" evidence="6">
    <location>
        <begin position="526"/>
        <end position="540"/>
    </location>
</feature>
<evidence type="ECO:0000259" key="7">
    <source>
        <dbReference type="Pfam" id="PF25756"/>
    </source>
</evidence>
<keyword evidence="4" id="KW-0158">Chromosome</keyword>
<evidence type="ECO:0000256" key="3">
    <source>
        <dbReference type="ARBA" id="ARBA00007147"/>
    </source>
</evidence>
<dbReference type="PANTHER" id="PTHR13350:SF1">
    <property type="entry name" value="INTEGRATOR COMPLEX SUBUNIT 8"/>
    <property type="match status" value="1"/>
</dbReference>
<dbReference type="InterPro" id="IPR057980">
    <property type="entry name" value="TPR_INTS8"/>
</dbReference>
<evidence type="ECO:0000313" key="8">
    <source>
        <dbReference type="EMBL" id="KAK3243975.1"/>
    </source>
</evidence>
<evidence type="ECO:0000313" key="9">
    <source>
        <dbReference type="Proteomes" id="UP001190700"/>
    </source>
</evidence>
<dbReference type="Proteomes" id="UP001190700">
    <property type="component" value="Unassembled WGS sequence"/>
</dbReference>
<evidence type="ECO:0000256" key="5">
    <source>
        <dbReference type="ARBA" id="ARBA00023242"/>
    </source>
</evidence>
<dbReference type="InterPro" id="IPR038751">
    <property type="entry name" value="INTS8"/>
</dbReference>